<reference evidence="1" key="1">
    <citation type="submission" date="2024-07" db="EMBL/GenBank/DDBJ databases">
        <authorList>
            <person name="Yu S.T."/>
        </authorList>
    </citation>
    <scope>NUCLEOTIDE SEQUENCE</scope>
    <source>
        <strain evidence="1">R41</strain>
    </source>
</reference>
<accession>A0AB39RLJ0</accession>
<protein>
    <submittedName>
        <fullName evidence="1">Uncharacterized protein</fullName>
    </submittedName>
</protein>
<dbReference type="EMBL" id="CP163443">
    <property type="protein sequence ID" value="XDQ55353.1"/>
    <property type="molecule type" value="Genomic_DNA"/>
</dbReference>
<name>A0AB39RLJ0_9ACTN</name>
<dbReference type="AlphaFoldDB" id="A0AB39RLJ0"/>
<organism evidence="1">
    <name type="scientific">Streptomyces sp. R41</name>
    <dbReference type="NCBI Taxonomy" id="3238632"/>
    <lineage>
        <taxon>Bacteria</taxon>
        <taxon>Bacillati</taxon>
        <taxon>Actinomycetota</taxon>
        <taxon>Actinomycetes</taxon>
        <taxon>Kitasatosporales</taxon>
        <taxon>Streptomycetaceae</taxon>
        <taxon>Streptomyces</taxon>
    </lineage>
</organism>
<dbReference type="RefSeq" id="WP_369248528.1">
    <property type="nucleotide sequence ID" value="NZ_CP163443.1"/>
</dbReference>
<proteinExistence type="predicted"/>
<evidence type="ECO:0000313" key="1">
    <source>
        <dbReference type="EMBL" id="XDQ55353.1"/>
    </source>
</evidence>
<sequence length="99" mass="10966">MAGDLISARLQERIRRDFPDADVARGVVGGLRVLAVELEDSRQSSERLMAAAVLIAAGDVDRFRSAVRLARADWRDLLMAGELGHEDWPQVLDEELGPR</sequence>
<gene>
    <name evidence="1" type="ORF">AB5J53_28670</name>
</gene>